<keyword evidence="1" id="KW-1133">Transmembrane helix</keyword>
<name>A0A517TEU3_9PLAN</name>
<evidence type="ECO:0000313" key="3">
    <source>
        <dbReference type="Proteomes" id="UP000319976"/>
    </source>
</evidence>
<dbReference type="AlphaFoldDB" id="A0A517TEU3"/>
<gene>
    <name evidence="2" type="ORF">V22_41590</name>
</gene>
<reference evidence="2 3" key="1">
    <citation type="submission" date="2019-02" db="EMBL/GenBank/DDBJ databases">
        <title>Deep-cultivation of Planctomycetes and their phenomic and genomic characterization uncovers novel biology.</title>
        <authorList>
            <person name="Wiegand S."/>
            <person name="Jogler M."/>
            <person name="Boedeker C."/>
            <person name="Pinto D."/>
            <person name="Vollmers J."/>
            <person name="Rivas-Marin E."/>
            <person name="Kohn T."/>
            <person name="Peeters S.H."/>
            <person name="Heuer A."/>
            <person name="Rast P."/>
            <person name="Oberbeckmann S."/>
            <person name="Bunk B."/>
            <person name="Jeske O."/>
            <person name="Meyerdierks A."/>
            <person name="Storesund J.E."/>
            <person name="Kallscheuer N."/>
            <person name="Luecker S."/>
            <person name="Lage O.M."/>
            <person name="Pohl T."/>
            <person name="Merkel B.J."/>
            <person name="Hornburger P."/>
            <person name="Mueller R.-W."/>
            <person name="Bruemmer F."/>
            <person name="Labrenz M."/>
            <person name="Spormann A.M."/>
            <person name="Op den Camp H."/>
            <person name="Overmann J."/>
            <person name="Amann R."/>
            <person name="Jetten M.S.M."/>
            <person name="Mascher T."/>
            <person name="Medema M.H."/>
            <person name="Devos D.P."/>
            <person name="Kaster A.-K."/>
            <person name="Ovreas L."/>
            <person name="Rohde M."/>
            <person name="Galperin M.Y."/>
            <person name="Jogler C."/>
        </authorList>
    </citation>
    <scope>NUCLEOTIDE SEQUENCE [LARGE SCALE GENOMIC DNA]</scope>
    <source>
        <strain evidence="2 3">V22</strain>
    </source>
</reference>
<dbReference type="KEGG" id="chya:V22_41590"/>
<dbReference type="Proteomes" id="UP000319976">
    <property type="component" value="Chromosome"/>
</dbReference>
<keyword evidence="3" id="KW-1185">Reference proteome</keyword>
<organism evidence="2 3">
    <name type="scientific">Calycomorphotria hydatis</name>
    <dbReference type="NCBI Taxonomy" id="2528027"/>
    <lineage>
        <taxon>Bacteria</taxon>
        <taxon>Pseudomonadati</taxon>
        <taxon>Planctomycetota</taxon>
        <taxon>Planctomycetia</taxon>
        <taxon>Planctomycetales</taxon>
        <taxon>Planctomycetaceae</taxon>
        <taxon>Calycomorphotria</taxon>
    </lineage>
</organism>
<dbReference type="EMBL" id="CP036316">
    <property type="protein sequence ID" value="QDT66887.1"/>
    <property type="molecule type" value="Genomic_DNA"/>
</dbReference>
<evidence type="ECO:0000256" key="1">
    <source>
        <dbReference type="SAM" id="Phobius"/>
    </source>
</evidence>
<feature type="transmembrane region" description="Helical" evidence="1">
    <location>
        <begin position="13"/>
        <end position="31"/>
    </location>
</feature>
<keyword evidence="1" id="KW-0472">Membrane</keyword>
<protein>
    <submittedName>
        <fullName evidence="2">Uncharacterized protein</fullName>
    </submittedName>
</protein>
<proteinExistence type="predicted"/>
<keyword evidence="1" id="KW-0812">Transmembrane</keyword>
<sequence length="44" mass="5157">MDKVYIDRPSACASGWCFYITIAVYGYLWRLSDLKRLQIERIAA</sequence>
<accession>A0A517TEU3</accession>
<evidence type="ECO:0000313" key="2">
    <source>
        <dbReference type="EMBL" id="QDT66887.1"/>
    </source>
</evidence>